<feature type="transmembrane region" description="Helical" evidence="1">
    <location>
        <begin position="51"/>
        <end position="70"/>
    </location>
</feature>
<organism evidence="2">
    <name type="scientific">Ignisphaera aggregans</name>
    <dbReference type="NCBI Taxonomy" id="334771"/>
    <lineage>
        <taxon>Archaea</taxon>
        <taxon>Thermoproteota</taxon>
        <taxon>Thermoprotei</taxon>
        <taxon>Desulfurococcales</taxon>
        <taxon>Desulfurococcaceae</taxon>
        <taxon>Ignisphaera</taxon>
    </lineage>
</organism>
<gene>
    <name evidence="2" type="ORF">ENO26_09705</name>
</gene>
<sequence>MAEMRFKLQRVAMRSITAIVLAATYAALVLVLPSISYAAIQIRIADILSPLPYIMGFESVLGLALGTLIANAYSPFWPWDIAIGTLCTFTYALIDWVLGRVFGYRRWMLAIITVVNSVIVGLYIGALMLGFIVKNGDPLELFLLLTGESLIPMGIGSFILIPTVKRYLRRF</sequence>
<evidence type="ECO:0000256" key="1">
    <source>
        <dbReference type="SAM" id="Phobius"/>
    </source>
</evidence>
<feature type="transmembrane region" description="Helical" evidence="1">
    <location>
        <begin position="76"/>
        <end position="98"/>
    </location>
</feature>
<dbReference type="Pfam" id="PF06177">
    <property type="entry name" value="QueT"/>
    <property type="match status" value="1"/>
</dbReference>
<dbReference type="AlphaFoldDB" id="A0A7J2U5H9"/>
<dbReference type="InterPro" id="IPR010387">
    <property type="entry name" value="QueT"/>
</dbReference>
<feature type="transmembrane region" description="Helical" evidence="1">
    <location>
        <begin position="12"/>
        <end position="39"/>
    </location>
</feature>
<evidence type="ECO:0000313" key="2">
    <source>
        <dbReference type="EMBL" id="HEM67819.1"/>
    </source>
</evidence>
<feature type="transmembrane region" description="Helical" evidence="1">
    <location>
        <begin position="110"/>
        <end position="133"/>
    </location>
</feature>
<keyword evidence="1" id="KW-1133">Transmembrane helix</keyword>
<comment type="caution">
    <text evidence="2">The sequence shown here is derived from an EMBL/GenBank/DDBJ whole genome shotgun (WGS) entry which is preliminary data.</text>
</comment>
<keyword evidence="1" id="KW-0472">Membrane</keyword>
<accession>A0A7J2U5H9</accession>
<dbReference type="PANTHER" id="PTHR40044:SF1">
    <property type="entry name" value="INTEGRAL MEMBRANE PROTEIN"/>
    <property type="match status" value="1"/>
</dbReference>
<reference evidence="2" key="1">
    <citation type="journal article" date="2020" name="mSystems">
        <title>Genome- and Community-Level Interaction Insights into Carbon Utilization and Element Cycling Functions of Hydrothermarchaeota in Hydrothermal Sediment.</title>
        <authorList>
            <person name="Zhou Z."/>
            <person name="Liu Y."/>
            <person name="Xu W."/>
            <person name="Pan J."/>
            <person name="Luo Z.H."/>
            <person name="Li M."/>
        </authorList>
    </citation>
    <scope>NUCLEOTIDE SEQUENCE [LARGE SCALE GENOMIC DNA]</scope>
    <source>
        <strain evidence="2">SpSt-125</strain>
    </source>
</reference>
<name>A0A7J2U5H9_9CREN</name>
<dbReference type="PANTHER" id="PTHR40044">
    <property type="entry name" value="INTEGRAL MEMBRANE PROTEIN-RELATED"/>
    <property type="match status" value="1"/>
</dbReference>
<dbReference type="EMBL" id="DSEU01000069">
    <property type="protein sequence ID" value="HEM67819.1"/>
    <property type="molecule type" value="Genomic_DNA"/>
</dbReference>
<feature type="transmembrane region" description="Helical" evidence="1">
    <location>
        <begin position="139"/>
        <end position="161"/>
    </location>
</feature>
<keyword evidence="1" id="KW-0812">Transmembrane</keyword>
<proteinExistence type="predicted"/>
<protein>
    <submittedName>
        <fullName evidence="2">QueT transporter family protein</fullName>
    </submittedName>
</protein>